<name>A0A811UTM9_CERCA</name>
<feature type="region of interest" description="Disordered" evidence="1">
    <location>
        <begin position="1"/>
        <end position="30"/>
    </location>
</feature>
<accession>A0A811UTM9</accession>
<sequence>MHNNASKRIASLQDYSVSEPSRSKQRRMRRSLRRMIEGCSYRARITGTGLVTSMERRVVRLDTISAAATSHQGLGLGYCRHSRNTIAGPSGLKVISGLPDCVKQIRV</sequence>
<dbReference type="AlphaFoldDB" id="A0A811UTM9"/>
<protein>
    <submittedName>
        <fullName evidence="2">(Mediterranean fruit fly) hypothetical protein</fullName>
    </submittedName>
</protein>
<evidence type="ECO:0000256" key="1">
    <source>
        <dbReference type="SAM" id="MobiDB-lite"/>
    </source>
</evidence>
<proteinExistence type="predicted"/>
<dbReference type="Proteomes" id="UP000606786">
    <property type="component" value="Unassembled WGS sequence"/>
</dbReference>
<evidence type="ECO:0000313" key="3">
    <source>
        <dbReference type="Proteomes" id="UP000606786"/>
    </source>
</evidence>
<organism evidence="2 3">
    <name type="scientific">Ceratitis capitata</name>
    <name type="common">Mediterranean fruit fly</name>
    <name type="synonym">Tephritis capitata</name>
    <dbReference type="NCBI Taxonomy" id="7213"/>
    <lineage>
        <taxon>Eukaryota</taxon>
        <taxon>Metazoa</taxon>
        <taxon>Ecdysozoa</taxon>
        <taxon>Arthropoda</taxon>
        <taxon>Hexapoda</taxon>
        <taxon>Insecta</taxon>
        <taxon>Pterygota</taxon>
        <taxon>Neoptera</taxon>
        <taxon>Endopterygota</taxon>
        <taxon>Diptera</taxon>
        <taxon>Brachycera</taxon>
        <taxon>Muscomorpha</taxon>
        <taxon>Tephritoidea</taxon>
        <taxon>Tephritidae</taxon>
        <taxon>Ceratitis</taxon>
        <taxon>Ceratitis</taxon>
    </lineage>
</organism>
<reference evidence="2" key="1">
    <citation type="submission" date="2020-11" db="EMBL/GenBank/DDBJ databases">
        <authorList>
            <person name="Whitehead M."/>
        </authorList>
    </citation>
    <scope>NUCLEOTIDE SEQUENCE</scope>
    <source>
        <strain evidence="2">EGII</strain>
    </source>
</reference>
<evidence type="ECO:0000313" key="2">
    <source>
        <dbReference type="EMBL" id="CAD7001678.1"/>
    </source>
</evidence>
<comment type="caution">
    <text evidence="2">The sequence shown here is derived from an EMBL/GenBank/DDBJ whole genome shotgun (WGS) entry which is preliminary data.</text>
</comment>
<gene>
    <name evidence="2" type="ORF">CCAP1982_LOCUS10169</name>
</gene>
<dbReference type="EMBL" id="CAJHJT010000023">
    <property type="protein sequence ID" value="CAD7001678.1"/>
    <property type="molecule type" value="Genomic_DNA"/>
</dbReference>
<keyword evidence="3" id="KW-1185">Reference proteome</keyword>